<keyword evidence="2" id="KW-0813">Transport</keyword>
<dbReference type="GO" id="GO:0015188">
    <property type="term" value="F:L-isoleucine transmembrane transporter activity"/>
    <property type="evidence" value="ECO:0007669"/>
    <property type="project" value="TreeGrafter"/>
</dbReference>
<organism evidence="11 13">
    <name type="scientific">Fervidobacterium pennivorans</name>
    <dbReference type="NCBI Taxonomy" id="93466"/>
    <lineage>
        <taxon>Bacteria</taxon>
        <taxon>Thermotogati</taxon>
        <taxon>Thermotogota</taxon>
        <taxon>Thermotogae</taxon>
        <taxon>Thermotogales</taxon>
        <taxon>Fervidobacteriaceae</taxon>
        <taxon>Fervidobacterium</taxon>
    </lineage>
</organism>
<reference evidence="11 13" key="1">
    <citation type="submission" date="2014-08" db="EMBL/GenBank/DDBJ databases">
        <title>Fervidobacterium pennivorans DYC genome.</title>
        <authorList>
            <person name="Wushke S."/>
        </authorList>
    </citation>
    <scope>NUCLEOTIDE SEQUENCE [LARGE SCALE GENOMIC DNA]</scope>
    <source>
        <strain evidence="11 13">DYC</strain>
    </source>
</reference>
<evidence type="ECO:0000256" key="4">
    <source>
        <dbReference type="ARBA" id="ARBA00022519"/>
    </source>
</evidence>
<feature type="transmembrane region" description="Helical" evidence="10">
    <location>
        <begin position="67"/>
        <end position="86"/>
    </location>
</feature>
<dbReference type="AlphaFoldDB" id="A0A172T4C3"/>
<feature type="transmembrane region" description="Helical" evidence="10">
    <location>
        <begin position="192"/>
        <end position="212"/>
    </location>
</feature>
<dbReference type="InterPro" id="IPR052157">
    <property type="entry name" value="BCAA_transport_permease"/>
</dbReference>
<comment type="similarity">
    <text evidence="9">Belongs to the binding-protein-dependent transport system permease family. LivHM subfamily.</text>
</comment>
<name>A0A172T4C3_FERPE</name>
<evidence type="ECO:0000256" key="7">
    <source>
        <dbReference type="ARBA" id="ARBA00022989"/>
    </source>
</evidence>
<keyword evidence="4" id="KW-0997">Cell inner membrane</keyword>
<dbReference type="PANTHER" id="PTHR11795:SF371">
    <property type="entry name" value="HIGH-AFFINITY BRANCHED-CHAIN AMINO ACID TRANSPORT SYSTEM PERMEASE PROTEIN LIVH"/>
    <property type="match status" value="1"/>
</dbReference>
<dbReference type="KEGG" id="fng:JM64_07305"/>
<keyword evidence="7 10" id="KW-1133">Transmembrane helix</keyword>
<dbReference type="GO" id="GO:1903806">
    <property type="term" value="P:L-isoleucine import across plasma membrane"/>
    <property type="evidence" value="ECO:0007669"/>
    <property type="project" value="TreeGrafter"/>
</dbReference>
<dbReference type="OrthoDB" id="9807115at2"/>
<dbReference type="InterPro" id="IPR001851">
    <property type="entry name" value="ABC_transp_permease"/>
</dbReference>
<feature type="transmembrane region" description="Helical" evidence="10">
    <location>
        <begin position="140"/>
        <end position="162"/>
    </location>
</feature>
<comment type="subcellular location">
    <subcellularLocation>
        <location evidence="1">Cell membrane</location>
        <topology evidence="1">Multi-pass membrane protein</topology>
    </subcellularLocation>
</comment>
<dbReference type="GO" id="GO:0005304">
    <property type="term" value="F:L-valine transmembrane transporter activity"/>
    <property type="evidence" value="ECO:0007669"/>
    <property type="project" value="TreeGrafter"/>
</dbReference>
<feature type="transmembrane region" description="Helical" evidence="10">
    <location>
        <begin position="271"/>
        <end position="289"/>
    </location>
</feature>
<evidence type="ECO:0000313" key="12">
    <source>
        <dbReference type="EMBL" id="HGU42028.1"/>
    </source>
</evidence>
<keyword evidence="6" id="KW-0029">Amino-acid transport</keyword>
<evidence type="ECO:0000256" key="3">
    <source>
        <dbReference type="ARBA" id="ARBA00022475"/>
    </source>
</evidence>
<evidence type="ECO:0000256" key="6">
    <source>
        <dbReference type="ARBA" id="ARBA00022970"/>
    </source>
</evidence>
<reference evidence="12" key="2">
    <citation type="journal article" date="2020" name="mSystems">
        <title>Genome- and Community-Level Interaction Insights into Carbon Utilization and Element Cycling Functions of Hydrothermarchaeota in Hydrothermal Sediment.</title>
        <authorList>
            <person name="Zhou Z."/>
            <person name="Liu Y."/>
            <person name="Xu W."/>
            <person name="Pan J."/>
            <person name="Luo Z.H."/>
            <person name="Li M."/>
        </authorList>
    </citation>
    <scope>NUCLEOTIDE SEQUENCE [LARGE SCALE GENOMIC DNA]</scope>
    <source>
        <strain evidence="12">SpSt-604</strain>
    </source>
</reference>
<keyword evidence="3" id="KW-1003">Cell membrane</keyword>
<feature type="transmembrane region" description="Helical" evidence="10">
    <location>
        <begin position="44"/>
        <end position="61"/>
    </location>
</feature>
<keyword evidence="8 10" id="KW-0472">Membrane</keyword>
<dbReference type="EMBL" id="DSZT01000120">
    <property type="protein sequence ID" value="HGU42028.1"/>
    <property type="molecule type" value="Genomic_DNA"/>
</dbReference>
<dbReference type="Proteomes" id="UP000077096">
    <property type="component" value="Chromosome"/>
</dbReference>
<evidence type="ECO:0000256" key="2">
    <source>
        <dbReference type="ARBA" id="ARBA00022448"/>
    </source>
</evidence>
<feature type="transmembrane region" description="Helical" evidence="10">
    <location>
        <begin position="232"/>
        <end position="259"/>
    </location>
</feature>
<dbReference type="GO" id="GO:0042941">
    <property type="term" value="P:D-alanine transmembrane transport"/>
    <property type="evidence" value="ECO:0007669"/>
    <property type="project" value="TreeGrafter"/>
</dbReference>
<evidence type="ECO:0000256" key="9">
    <source>
        <dbReference type="ARBA" id="ARBA00037998"/>
    </source>
</evidence>
<dbReference type="EMBL" id="CP011393">
    <property type="protein sequence ID" value="ANE41782.1"/>
    <property type="molecule type" value="Genomic_DNA"/>
</dbReference>
<feature type="transmembrane region" description="Helical" evidence="10">
    <location>
        <begin position="6"/>
        <end position="32"/>
    </location>
</feature>
<sequence>MDISLFLQHLVNAISLGFVFGLVAVGYALVYGVVKLVNFAHGDVFMMAAYFMFYTSLIFGAPWLSAVILGIVLTSLLGVGIEKVAYKPLRKYPRINSLVSSIGMSFLLQNFAVVVFGGIQRSFPVPEPMKKTLVFGEIRVQAVSIYTIIFSIIVVLILTFILQKTKIGLAMRILSRDFDTARLMGINVNRTISFTFALGSALAAVSAVFWALRYPQIFPFMGQYPGSRAFIAAVVGGIGSLKGALIGGFVLGLLTVLIPAFFPEYSGYREAFIFLLLVLVLIFKPNGLFGQEVGEKV</sequence>
<dbReference type="Pfam" id="PF02653">
    <property type="entry name" value="BPD_transp_2"/>
    <property type="match status" value="1"/>
</dbReference>
<accession>A0A172T4C3</accession>
<feature type="transmembrane region" description="Helical" evidence="10">
    <location>
        <begin position="98"/>
        <end position="120"/>
    </location>
</feature>
<keyword evidence="5 10" id="KW-0812">Transmembrane</keyword>
<proteinExistence type="inferred from homology"/>
<evidence type="ECO:0000256" key="8">
    <source>
        <dbReference type="ARBA" id="ARBA00023136"/>
    </source>
</evidence>
<dbReference type="GO" id="GO:0015808">
    <property type="term" value="P:L-alanine transport"/>
    <property type="evidence" value="ECO:0007669"/>
    <property type="project" value="TreeGrafter"/>
</dbReference>
<evidence type="ECO:0000256" key="10">
    <source>
        <dbReference type="SAM" id="Phobius"/>
    </source>
</evidence>
<evidence type="ECO:0000256" key="1">
    <source>
        <dbReference type="ARBA" id="ARBA00004651"/>
    </source>
</evidence>
<dbReference type="GO" id="GO:0005886">
    <property type="term" value="C:plasma membrane"/>
    <property type="evidence" value="ECO:0007669"/>
    <property type="project" value="UniProtKB-SubCell"/>
</dbReference>
<evidence type="ECO:0000256" key="5">
    <source>
        <dbReference type="ARBA" id="ARBA00022692"/>
    </source>
</evidence>
<dbReference type="GO" id="GO:0015192">
    <property type="term" value="F:L-phenylalanine transmembrane transporter activity"/>
    <property type="evidence" value="ECO:0007669"/>
    <property type="project" value="TreeGrafter"/>
</dbReference>
<evidence type="ECO:0000313" key="11">
    <source>
        <dbReference type="EMBL" id="ANE41782.1"/>
    </source>
</evidence>
<protein>
    <submittedName>
        <fullName evidence="11 12">ABC transporter permease</fullName>
    </submittedName>
</protein>
<dbReference type="GO" id="GO:0015190">
    <property type="term" value="F:L-leucine transmembrane transporter activity"/>
    <property type="evidence" value="ECO:0007669"/>
    <property type="project" value="TreeGrafter"/>
</dbReference>
<dbReference type="PANTHER" id="PTHR11795">
    <property type="entry name" value="BRANCHED-CHAIN AMINO ACID TRANSPORT SYSTEM PERMEASE PROTEIN LIVH"/>
    <property type="match status" value="1"/>
</dbReference>
<dbReference type="CDD" id="cd06582">
    <property type="entry name" value="TM_PBP1_LivH_like"/>
    <property type="match status" value="1"/>
</dbReference>
<gene>
    <name evidence="12" type="ORF">ENT72_03780</name>
    <name evidence="11" type="ORF">JM64_07305</name>
</gene>
<evidence type="ECO:0000313" key="13">
    <source>
        <dbReference type="Proteomes" id="UP000077096"/>
    </source>
</evidence>
<dbReference type="PATRIC" id="fig|93466.3.peg.1546"/>